<name>A0A1I7USN2_9PELO</name>
<evidence type="ECO:0000313" key="1">
    <source>
        <dbReference type="Proteomes" id="UP000095282"/>
    </source>
</evidence>
<organism evidence="1 2">
    <name type="scientific">Caenorhabditis tropicalis</name>
    <dbReference type="NCBI Taxonomy" id="1561998"/>
    <lineage>
        <taxon>Eukaryota</taxon>
        <taxon>Metazoa</taxon>
        <taxon>Ecdysozoa</taxon>
        <taxon>Nematoda</taxon>
        <taxon>Chromadorea</taxon>
        <taxon>Rhabditida</taxon>
        <taxon>Rhabditina</taxon>
        <taxon>Rhabditomorpha</taxon>
        <taxon>Rhabditoidea</taxon>
        <taxon>Rhabditidae</taxon>
        <taxon>Peloderinae</taxon>
        <taxon>Caenorhabditis</taxon>
    </lineage>
</organism>
<reference evidence="2" key="1">
    <citation type="submission" date="2016-11" db="UniProtKB">
        <authorList>
            <consortium name="WormBaseParasite"/>
        </authorList>
    </citation>
    <scope>IDENTIFICATION</scope>
</reference>
<accession>A0A1I7USN2</accession>
<evidence type="ECO:0000313" key="2">
    <source>
        <dbReference type="WBParaSite" id="Csp11.Scaffold630.g18946.t1"/>
    </source>
</evidence>
<protein>
    <submittedName>
        <fullName evidence="2">Galectin</fullName>
    </submittedName>
</protein>
<dbReference type="AlphaFoldDB" id="A0A1I7USN2"/>
<proteinExistence type="predicted"/>
<sequence length="66" mass="7441">MQATTVPQFIFSINTWLKVMLEKRSNQFPFVLTLPINDSFEIIIHGSETSAEFRALAGSSWTTPGH</sequence>
<dbReference type="Proteomes" id="UP000095282">
    <property type="component" value="Unplaced"/>
</dbReference>
<keyword evidence="1" id="KW-1185">Reference proteome</keyword>
<dbReference type="WBParaSite" id="Csp11.Scaffold630.g18946.t1">
    <property type="protein sequence ID" value="Csp11.Scaffold630.g18946.t1"/>
    <property type="gene ID" value="Csp11.Scaffold630.g18946"/>
</dbReference>